<evidence type="ECO:0000313" key="5">
    <source>
        <dbReference type="Proteomes" id="UP000822331"/>
    </source>
</evidence>
<dbReference type="Proteomes" id="UP000663912">
    <property type="component" value="Chromosome 1"/>
</dbReference>
<organism evidence="3 4">
    <name type="scientific">Agrobacterium rubi</name>
    <dbReference type="NCBI Taxonomy" id="28099"/>
    <lineage>
        <taxon>Bacteria</taxon>
        <taxon>Pseudomonadati</taxon>
        <taxon>Pseudomonadota</taxon>
        <taxon>Alphaproteobacteria</taxon>
        <taxon>Hyphomicrobiales</taxon>
        <taxon>Rhizobiaceae</taxon>
        <taxon>Rhizobium/Agrobacterium group</taxon>
        <taxon>Agrobacterium</taxon>
    </lineage>
</organism>
<feature type="domain" description="Glycosyl transferase family 25" evidence="1">
    <location>
        <begin position="6"/>
        <end position="177"/>
    </location>
</feature>
<gene>
    <name evidence="2" type="ORF">G6L72_10290</name>
    <name evidence="3" type="ORF">G6M88_03510</name>
</gene>
<proteinExistence type="predicted"/>
<dbReference type="EMBL" id="CP049206">
    <property type="protein sequence ID" value="QTF99526.1"/>
    <property type="molecule type" value="Genomic_DNA"/>
</dbReference>
<protein>
    <submittedName>
        <fullName evidence="3">Glycosyltransferase family 25 protein</fullName>
    </submittedName>
</protein>
<dbReference type="InterPro" id="IPR002654">
    <property type="entry name" value="Glyco_trans_25"/>
</dbReference>
<dbReference type="EMBL" id="JAAMCP010000005">
    <property type="protein sequence ID" value="NTF37092.1"/>
    <property type="molecule type" value="Genomic_DNA"/>
</dbReference>
<dbReference type="KEGG" id="arui:G6M88_03510"/>
<accession>A0AAE7R5V1</accession>
<dbReference type="CDD" id="cd06532">
    <property type="entry name" value="Glyco_transf_25"/>
    <property type="match status" value="1"/>
</dbReference>
<keyword evidence="5" id="KW-1185">Reference proteome</keyword>
<sequence>MGKLDIVVVNLARSTERKSTMIALLAPLGLSYSFFEAVDGRSSPHPLFQRFDPRIAEIRRGFTLTSGELGCYASHYLLWERCVRENRPLLIFEDDVGINDNFLDAYHAAADKIEDYGLIRFSGHKIRPWTSVESVSSDLDIIRLKIGPHGTSCYAVSPKAAKKLIAKADVWFEPVDCHLDRFWTHGVGCYGLSPWPVTHLAETAAQSEIWQGAARERKSRRFRKLRALYRAGDDVGRFFANLRYMGEWKD</sequence>
<dbReference type="Proteomes" id="UP000822331">
    <property type="component" value="Unassembled WGS sequence"/>
</dbReference>
<dbReference type="RefSeq" id="WP_083212503.1">
    <property type="nucleotide sequence ID" value="NZ_CP049206.1"/>
</dbReference>
<name>A0AAE7R5V1_9HYPH</name>
<reference evidence="3" key="2">
    <citation type="submission" date="2020-02" db="EMBL/GenBank/DDBJ databases">
        <title>Unexpected conservation and global transmission of agrobacterial virulence plasmids.</title>
        <authorList>
            <person name="Weisberg A.J."/>
            <person name="Davis E.W. II"/>
            <person name="Tabima J.R."/>
            <person name="Belcher M.S."/>
            <person name="Miller M."/>
            <person name="Kuo C.-H."/>
            <person name="Loper J.E."/>
            <person name="Grunwald N.J."/>
            <person name="Putnam M.L."/>
            <person name="Chang J.H."/>
        </authorList>
    </citation>
    <scope>NUCLEOTIDE SEQUENCE</scope>
    <source>
        <strain evidence="3">W2/73</strain>
    </source>
</reference>
<dbReference type="AlphaFoldDB" id="A0AAE7R5V1"/>
<evidence type="ECO:0000313" key="2">
    <source>
        <dbReference type="EMBL" id="NTF37092.1"/>
    </source>
</evidence>
<evidence type="ECO:0000313" key="3">
    <source>
        <dbReference type="EMBL" id="QTF99526.1"/>
    </source>
</evidence>
<evidence type="ECO:0000259" key="1">
    <source>
        <dbReference type="Pfam" id="PF01755"/>
    </source>
</evidence>
<evidence type="ECO:0000313" key="4">
    <source>
        <dbReference type="Proteomes" id="UP000663912"/>
    </source>
</evidence>
<reference evidence="2 5" key="1">
    <citation type="journal article" date="2020" name="Science">
        <title>Unexpected conservation and global transmission of agrobacterial virulence plasmids.</title>
        <authorList>
            <person name="Weisberg A.J."/>
            <person name="Davis E.W. 2nd"/>
            <person name="Tabima J."/>
            <person name="Belcher M.S."/>
            <person name="Miller M."/>
            <person name="Kuo C.H."/>
            <person name="Loper J.E."/>
            <person name="Grunwald N.J."/>
            <person name="Putnam M.L."/>
            <person name="Chang J.H."/>
        </authorList>
    </citation>
    <scope>NUCLEOTIDE SEQUENCE [LARGE SCALE GENOMIC DNA]</scope>
    <source>
        <strain evidence="2 5">A19/93</strain>
    </source>
</reference>
<dbReference type="Pfam" id="PF01755">
    <property type="entry name" value="Glyco_transf_25"/>
    <property type="match status" value="1"/>
</dbReference>